<dbReference type="Gene3D" id="1.10.10.1390">
    <property type="entry name" value="ATP-dependent DNA helicase RecQ"/>
    <property type="match status" value="1"/>
</dbReference>
<reference evidence="3" key="1">
    <citation type="submission" date="2016-11" db="EMBL/GenBank/DDBJ databases">
        <authorList>
            <person name="Varghese N."/>
            <person name="Submissions S."/>
        </authorList>
    </citation>
    <scope>NUCLEOTIDE SEQUENCE [LARGE SCALE GENOMIC DNA]</scope>
    <source>
        <strain evidence="3">CGMCC 1.6496</strain>
    </source>
</reference>
<proteinExistence type="predicted"/>
<keyword evidence="3" id="KW-1185">Reference proteome</keyword>
<accession>A0A1M5LJA3</accession>
<dbReference type="EMBL" id="FQXD01000001">
    <property type="protein sequence ID" value="SHG65117.1"/>
    <property type="molecule type" value="Genomic_DNA"/>
</dbReference>
<dbReference type="InterPro" id="IPR029491">
    <property type="entry name" value="Helicase_HTH"/>
</dbReference>
<evidence type="ECO:0000313" key="2">
    <source>
        <dbReference type="EMBL" id="SHG65117.1"/>
    </source>
</evidence>
<dbReference type="Proteomes" id="UP000184079">
    <property type="component" value="Unassembled WGS sequence"/>
</dbReference>
<dbReference type="Pfam" id="PF14493">
    <property type="entry name" value="HTH_40"/>
    <property type="match status" value="1"/>
</dbReference>
<dbReference type="PIRSF" id="PIRSF021350">
    <property type="entry name" value="UCP021350"/>
    <property type="match status" value="1"/>
</dbReference>
<name>A0A1M5LJA3_9BACI</name>
<dbReference type="OrthoDB" id="2354672at2"/>
<dbReference type="InterPro" id="IPR008308">
    <property type="entry name" value="YpbB-like"/>
</dbReference>
<protein>
    <submittedName>
        <fullName evidence="2">Uncharacterized protein YpbB</fullName>
    </submittedName>
</protein>
<dbReference type="RefSeq" id="WP_073004224.1">
    <property type="nucleotide sequence ID" value="NZ_FQXD01000001.1"/>
</dbReference>
<dbReference type="AlphaFoldDB" id="A0A1M5LJA3"/>
<evidence type="ECO:0000313" key="3">
    <source>
        <dbReference type="Proteomes" id="UP000184079"/>
    </source>
</evidence>
<evidence type="ECO:0000259" key="1">
    <source>
        <dbReference type="Pfam" id="PF14493"/>
    </source>
</evidence>
<sequence length="354" mass="41583">MILKGIILSSIHRLKGERSTSATYYIIAGRKSIQTVQDIHMYGLKQFYSIYPKLIKSYFDKVIYELKKEQLIEITDGNKETYILSSIGLQWLRDHKSILPLSYYSGMQNGESSRVFWSRLQLLIQTITNVHKNEFHFIPVVEDKAIETWVKLYYQRIKLDTSSFLQQLYEELQEVLQKLPTYMAEIFVDRLTSFKDYGKSVHQLASSHYLTTIDLELTLIAALHRIINIIQSYKQTYSLLNDIIQTTEPRRLSNTAITTYQYLLKGFSIEEIAKRRKLRVNTIYDHVVEIALHDSAFPIDAYVSKYDQKIIVRAYNEVDVYKLKLIKQKVPEHITYFHIRLVLTMLTNTQKVGD</sequence>
<feature type="domain" description="Helicase Helix-turn-helix" evidence="1">
    <location>
        <begin position="255"/>
        <end position="343"/>
    </location>
</feature>
<gene>
    <name evidence="2" type="ORF">SAMN05421807_101156</name>
</gene>
<organism evidence="2 3">
    <name type="scientific">Virgibacillus chiguensis</name>
    <dbReference type="NCBI Taxonomy" id="411959"/>
    <lineage>
        <taxon>Bacteria</taxon>
        <taxon>Bacillati</taxon>
        <taxon>Bacillota</taxon>
        <taxon>Bacilli</taxon>
        <taxon>Bacillales</taxon>
        <taxon>Bacillaceae</taxon>
        <taxon>Virgibacillus</taxon>
    </lineage>
</organism>